<reference evidence="2 3" key="1">
    <citation type="submission" date="2012-10" db="EMBL/GenBank/DDBJ databases">
        <authorList>
            <person name="Zafar N."/>
            <person name="Inman J."/>
            <person name="Hall N."/>
            <person name="Lorenzi H."/>
            <person name="Caler E."/>
        </authorList>
    </citation>
    <scope>NUCLEOTIDE SEQUENCE [LARGE SCALE GENOMIC DNA]</scope>
    <source>
        <strain evidence="2 3">IP1</strain>
    </source>
</reference>
<dbReference type="GO" id="GO:0005975">
    <property type="term" value="P:carbohydrate metabolic process"/>
    <property type="evidence" value="ECO:0007669"/>
    <property type="project" value="InterPro"/>
</dbReference>
<keyword evidence="3" id="KW-1185">Reference proteome</keyword>
<dbReference type="OMA" id="YPPFCLR"/>
<dbReference type="EMBL" id="KB206455">
    <property type="protein sequence ID" value="ELP91629.1"/>
    <property type="molecule type" value="Genomic_DNA"/>
</dbReference>
<dbReference type="NCBIfam" id="TIGR00689">
    <property type="entry name" value="rpiB_lacA_lacB"/>
    <property type="match status" value="1"/>
</dbReference>
<evidence type="ECO:0000313" key="2">
    <source>
        <dbReference type="EMBL" id="ELP91629.1"/>
    </source>
</evidence>
<evidence type="ECO:0000256" key="1">
    <source>
        <dbReference type="ARBA" id="ARBA00023235"/>
    </source>
</evidence>
<dbReference type="NCBIfam" id="TIGR01120">
    <property type="entry name" value="rpiB"/>
    <property type="match status" value="1"/>
</dbReference>
<dbReference type="Gene3D" id="3.40.1400.10">
    <property type="entry name" value="Sugar-phosphate isomerase, RpiB/LacA/LacB"/>
    <property type="match status" value="1"/>
</dbReference>
<name>A0A0A1U9M9_ENTIV</name>
<organism evidence="2 3">
    <name type="scientific">Entamoeba invadens IP1</name>
    <dbReference type="NCBI Taxonomy" id="370355"/>
    <lineage>
        <taxon>Eukaryota</taxon>
        <taxon>Amoebozoa</taxon>
        <taxon>Evosea</taxon>
        <taxon>Archamoebae</taxon>
        <taxon>Mastigamoebida</taxon>
        <taxon>Entamoebidae</taxon>
        <taxon>Entamoeba</taxon>
    </lineage>
</organism>
<dbReference type="GO" id="GO:0050044">
    <property type="term" value="F:galactose-6-phosphate isomerase activity"/>
    <property type="evidence" value="ECO:0007669"/>
    <property type="project" value="UniProtKB-EC"/>
</dbReference>
<dbReference type="SUPFAM" id="SSF89623">
    <property type="entry name" value="Ribose/Galactose isomerase RpiB/AlsB"/>
    <property type="match status" value="1"/>
</dbReference>
<dbReference type="InterPro" id="IPR004785">
    <property type="entry name" value="RpiB"/>
</dbReference>
<dbReference type="VEuPathDB" id="AmoebaDB:EIN_206060"/>
<keyword evidence="1 2" id="KW-0413">Isomerase</keyword>
<accession>A0A0A1U9M9</accession>
<dbReference type="InterPro" id="IPR003500">
    <property type="entry name" value="RpiB_LacA_LacB"/>
</dbReference>
<dbReference type="PANTHER" id="PTHR30345">
    <property type="entry name" value="RIBOSE-5-PHOSPHATE ISOMERASE B"/>
    <property type="match status" value="1"/>
</dbReference>
<dbReference type="PANTHER" id="PTHR30345:SF0">
    <property type="entry name" value="DNA DAMAGE-REPAIR_TOLERATION PROTEIN DRT102"/>
    <property type="match status" value="1"/>
</dbReference>
<dbReference type="PIRSF" id="PIRSF005384">
    <property type="entry name" value="RpiB_LacA_B"/>
    <property type="match status" value="1"/>
</dbReference>
<dbReference type="Pfam" id="PF02502">
    <property type="entry name" value="LacAB_rpiB"/>
    <property type="match status" value="1"/>
</dbReference>
<dbReference type="InterPro" id="IPR036569">
    <property type="entry name" value="RpiB_LacA_LacB_sf"/>
</dbReference>
<dbReference type="AlphaFoldDB" id="A0A0A1U9M9"/>
<sequence length="148" mass="16220">MALEVIIGSDHAGFPLKEEVRKYLEKKGYKVDDKGTYTADRCDYPDYAEKVGRAVVATGKKGILVCGSGIGISIAANKIDGVRCALCHDHYTATMCRRHNDANIIAFGARVIGVDVALDMVDTFLATNFDGEHHVPRVEKIHLLETKN</sequence>
<evidence type="ECO:0000313" key="3">
    <source>
        <dbReference type="Proteomes" id="UP000014680"/>
    </source>
</evidence>
<gene>
    <name evidence="2" type="ORF">EIN_206060</name>
</gene>
<dbReference type="RefSeq" id="XP_004258400.1">
    <property type="nucleotide sequence ID" value="XM_004258352.1"/>
</dbReference>
<dbReference type="OrthoDB" id="2106730at2759"/>
<protein>
    <submittedName>
        <fullName evidence="2">Ribose-5-phosphate isomerase B, putative</fullName>
        <ecNumber evidence="2">5.3.1.26</ecNumber>
    </submittedName>
</protein>
<proteinExistence type="predicted"/>
<dbReference type="KEGG" id="eiv:EIN_206060"/>
<dbReference type="GeneID" id="14890624"/>
<dbReference type="Proteomes" id="UP000014680">
    <property type="component" value="Unassembled WGS sequence"/>
</dbReference>
<dbReference type="EC" id="5.3.1.26" evidence="2"/>
<dbReference type="NCBIfam" id="NF004051">
    <property type="entry name" value="PRK05571.1"/>
    <property type="match status" value="1"/>
</dbReference>